<feature type="chain" id="PRO_5010271370" evidence="1">
    <location>
        <begin position="22"/>
        <end position="154"/>
    </location>
</feature>
<name>A0A1I2ELC1_9BACT</name>
<sequence length="154" mass="17491">MNLVKYTFLISILLLTAIACSDDEACLSNQHSVQAQLLSAWWDTDVDTTLTEVTVIGLGQEDSVYNNESVSELFLPLNFHTDTTVFVISAKTLKDTLRLVAKRELDFISRECGYIFSFDLDTVIHTKTFIDSVSIIYPKIKYGETTENIQLYIY</sequence>
<dbReference type="InParanoid" id="A0A1I2ELC1"/>
<keyword evidence="3" id="KW-1185">Reference proteome</keyword>
<dbReference type="InterPro" id="IPR045607">
    <property type="entry name" value="DUF6452"/>
</dbReference>
<dbReference type="Pfam" id="PF20050">
    <property type="entry name" value="DUF6452"/>
    <property type="match status" value="1"/>
</dbReference>
<keyword evidence="1" id="KW-0732">Signal</keyword>
<dbReference type="STRING" id="385682.SAMN05444380_12313"/>
<reference evidence="2 3" key="1">
    <citation type="submission" date="2016-10" db="EMBL/GenBank/DDBJ databases">
        <authorList>
            <person name="de Groot N.N."/>
        </authorList>
    </citation>
    <scope>NUCLEOTIDE SEQUENCE [LARGE SCALE GENOMIC DNA]</scope>
    <source>
        <strain evidence="2 3">DSM 19012</strain>
    </source>
</reference>
<evidence type="ECO:0000313" key="2">
    <source>
        <dbReference type="EMBL" id="SFE93316.1"/>
    </source>
</evidence>
<dbReference type="EMBL" id="FONA01000023">
    <property type="protein sequence ID" value="SFE93316.1"/>
    <property type="molecule type" value="Genomic_DNA"/>
</dbReference>
<feature type="signal peptide" evidence="1">
    <location>
        <begin position="1"/>
        <end position="21"/>
    </location>
</feature>
<protein>
    <submittedName>
        <fullName evidence="2">Uncharacterized protein</fullName>
    </submittedName>
</protein>
<organism evidence="2 3">
    <name type="scientific">Thermophagus xiamenensis</name>
    <dbReference type="NCBI Taxonomy" id="385682"/>
    <lineage>
        <taxon>Bacteria</taxon>
        <taxon>Pseudomonadati</taxon>
        <taxon>Bacteroidota</taxon>
        <taxon>Bacteroidia</taxon>
        <taxon>Marinilabiliales</taxon>
        <taxon>Marinilabiliaceae</taxon>
        <taxon>Thermophagus</taxon>
    </lineage>
</organism>
<dbReference type="AlphaFoldDB" id="A0A1I2ELC1"/>
<dbReference type="eggNOG" id="ENOG5033E9V">
    <property type="taxonomic scope" value="Bacteria"/>
</dbReference>
<dbReference type="Proteomes" id="UP000181976">
    <property type="component" value="Unassembled WGS sequence"/>
</dbReference>
<evidence type="ECO:0000256" key="1">
    <source>
        <dbReference type="SAM" id="SignalP"/>
    </source>
</evidence>
<accession>A0A1I2ELC1</accession>
<dbReference type="RefSeq" id="WP_010528752.1">
    <property type="nucleotide sequence ID" value="NZ_AFSL01000096.1"/>
</dbReference>
<dbReference type="OrthoDB" id="663527at2"/>
<proteinExistence type="predicted"/>
<dbReference type="PROSITE" id="PS51257">
    <property type="entry name" value="PROKAR_LIPOPROTEIN"/>
    <property type="match status" value="1"/>
</dbReference>
<evidence type="ECO:0000313" key="3">
    <source>
        <dbReference type="Proteomes" id="UP000181976"/>
    </source>
</evidence>
<gene>
    <name evidence="2" type="ORF">SAMN05444380_12313</name>
</gene>